<dbReference type="InterPro" id="IPR050708">
    <property type="entry name" value="T6SS_VgrG/RHS"/>
</dbReference>
<dbReference type="OrthoDB" id="9757552at2"/>
<organism evidence="3 4">
    <name type="scientific">Marinicella litoralis</name>
    <dbReference type="NCBI Taxonomy" id="644220"/>
    <lineage>
        <taxon>Bacteria</taxon>
        <taxon>Pseudomonadati</taxon>
        <taxon>Pseudomonadota</taxon>
        <taxon>Gammaproteobacteria</taxon>
        <taxon>Lysobacterales</taxon>
        <taxon>Marinicellaceae</taxon>
        <taxon>Marinicella</taxon>
    </lineage>
</organism>
<dbReference type="Pfam" id="PF15633">
    <property type="entry name" value="Tox-ART-HYD1"/>
    <property type="match status" value="1"/>
</dbReference>
<dbReference type="PANTHER" id="PTHR32305">
    <property type="match status" value="1"/>
</dbReference>
<sequence>MKTYFYDDFGRTEMVTSELLAHGLIRNEQSYYDAYGRVKATYDASGEGVLYQYNNQGHLEITQGIRTGVEYQKVLSKNAFGHVTKEVAGNGVYTYREYDLSGRLELLMSGRTDGGSELQYMTFEYDAVGNMKTRWDSRDIDTYTKDVFDYDNVNRLLKSEVEYADVFGSVINFTDYDITYDEGGRRDILKRGTETPITYSYDPQHIHGVQSTSDGKSYEYDAVGNQEVSDGRLITYTAFNKASSMSNGNYSVDYTYGSSNEKLTRRDIKNGKETLTWYVGNTEIILSDWSDGIAGKVSSKRYLGSNAMVTHHGPDIIDVDYMHKDHLGSIQVYTKQLNDWREDVSYDAFGNTRAIWDPASFANFATVSLSNKGFTGQDHVSELSLINFNARMYDPKLGMMLQADTIVPDGPAVDSLNRYAYVYNNPLSYTDPTGHIPTPNLFAAAAVNNYEALRQMANKVREVTTGVASKIFSGSRKDNAHNQGNYQNFLQNQKSVGSPAGVNNGSFSNNNYALGFSDNGQGWNGSDVRSQPDGKDLAYRPGLGLSDSNGNRYTQGKWGNMINIGSEQDSMDNLKSIGRFMNPFQDVSECYSSGCGLGGWAIAIAAVVPQVKWGKRGGDSIQSLYHYTDDKGLDGIVSSGKLNPSLKANNPKDARYGNGQYFSDIAPGSKSNAQLSRAFLGRPFHGDKFKNYLEIDVSGFNVLKGRDGVFVFPNENALDISKRILRTGSN</sequence>
<dbReference type="PANTHER" id="PTHR32305:SF15">
    <property type="entry name" value="PROTEIN RHSA-RELATED"/>
    <property type="match status" value="1"/>
</dbReference>
<dbReference type="EMBL" id="SNZB01000002">
    <property type="protein sequence ID" value="TDR22307.1"/>
    <property type="molecule type" value="Genomic_DNA"/>
</dbReference>
<protein>
    <submittedName>
        <fullName evidence="3">RHS repeat-associated protein</fullName>
    </submittedName>
</protein>
<gene>
    <name evidence="3" type="ORF">C8D91_0785</name>
</gene>
<dbReference type="InterPro" id="IPR028920">
    <property type="entry name" value="Tox-ART-HYD1_dom"/>
</dbReference>
<proteinExistence type="predicted"/>
<comment type="caution">
    <text evidence="3">The sequence shown here is derived from an EMBL/GenBank/DDBJ whole genome shotgun (WGS) entry which is preliminary data.</text>
</comment>
<accession>A0A4R6XW10</accession>
<dbReference type="InterPro" id="IPR022385">
    <property type="entry name" value="Rhs_assc_core"/>
</dbReference>
<evidence type="ECO:0000259" key="2">
    <source>
        <dbReference type="Pfam" id="PF15633"/>
    </source>
</evidence>
<dbReference type="AlphaFoldDB" id="A0A4R6XW10"/>
<keyword evidence="4" id="KW-1185">Reference proteome</keyword>
<dbReference type="RefSeq" id="WP_143751552.1">
    <property type="nucleotide sequence ID" value="NZ_NIHB01000002.1"/>
</dbReference>
<dbReference type="Proteomes" id="UP000295724">
    <property type="component" value="Unassembled WGS sequence"/>
</dbReference>
<feature type="region of interest" description="Disordered" evidence="1">
    <location>
        <begin position="523"/>
        <end position="543"/>
    </location>
</feature>
<dbReference type="NCBIfam" id="TIGR03696">
    <property type="entry name" value="Rhs_assc_core"/>
    <property type="match status" value="1"/>
</dbReference>
<evidence type="ECO:0000313" key="3">
    <source>
        <dbReference type="EMBL" id="TDR22307.1"/>
    </source>
</evidence>
<dbReference type="Gene3D" id="2.180.10.10">
    <property type="entry name" value="RHS repeat-associated core"/>
    <property type="match status" value="1"/>
</dbReference>
<name>A0A4R6XW10_9GAMM</name>
<evidence type="ECO:0000313" key="4">
    <source>
        <dbReference type="Proteomes" id="UP000295724"/>
    </source>
</evidence>
<feature type="domain" description="Tox-ART-HYD1" evidence="2">
    <location>
        <begin position="624"/>
        <end position="724"/>
    </location>
</feature>
<evidence type="ECO:0000256" key="1">
    <source>
        <dbReference type="SAM" id="MobiDB-lite"/>
    </source>
</evidence>
<reference evidence="3 4" key="1">
    <citation type="submission" date="2019-03" db="EMBL/GenBank/DDBJ databases">
        <title>Genomic Encyclopedia of Type Strains, Phase IV (KMG-IV): sequencing the most valuable type-strain genomes for metagenomic binning, comparative biology and taxonomic classification.</title>
        <authorList>
            <person name="Goeker M."/>
        </authorList>
    </citation>
    <scope>NUCLEOTIDE SEQUENCE [LARGE SCALE GENOMIC DNA]</scope>
    <source>
        <strain evidence="3 4">DSM 25488</strain>
    </source>
</reference>